<dbReference type="AlphaFoldDB" id="A0A915HS18"/>
<sequence>MVENHARDIYAHFLNRYVMKIDQKVRKPTSELGEKAKKFVTEVCSLKGLEFTDKLVSITNWEFGKLFQETIQDRTFIHDVLMFKSYSELCLWADVLNIIDDILESATKKNDESHVLACDVAENHDLRQQVLDSLKFTATLFEYSFTRGVYQSIEHLTTLLESSDITIIVAVLNVLYVSSKRTSYLGSLPTSQKDALLVRLICLAENYGGKDNGFTVAQCCLKESSSTSFQVSKPPTSLHFEFFDDVAEESDHSSSPGHIHFVHIESVDHIPQCTGKIMDDIMKLYRIPPSKRIQLLTQIRWAKFFDDYPKRLLCINARLLSLSVLIYSNMLQDNNNNVLYNGFIEECVEALRLQDTQPILEIKTEILKTLTAIIYLDRNPKLNTIIEATGASAYHGYLPTLVRTCVDNFIG</sequence>
<evidence type="ECO:0000313" key="3">
    <source>
        <dbReference type="WBParaSite" id="nRc.2.0.1.t04220-RA"/>
    </source>
</evidence>
<protein>
    <submittedName>
        <fullName evidence="3">DUF908 domain-containing protein</fullName>
    </submittedName>
</protein>
<name>A0A915HS18_ROMCU</name>
<evidence type="ECO:0000313" key="2">
    <source>
        <dbReference type="Proteomes" id="UP000887565"/>
    </source>
</evidence>
<feature type="domain" description="DUF908" evidence="1">
    <location>
        <begin position="253"/>
        <end position="406"/>
    </location>
</feature>
<proteinExistence type="predicted"/>
<dbReference type="OMA" id="ILENACA"/>
<keyword evidence="2" id="KW-1185">Reference proteome</keyword>
<dbReference type="Proteomes" id="UP000887565">
    <property type="component" value="Unplaced"/>
</dbReference>
<accession>A0A915HS18</accession>
<reference evidence="3" key="1">
    <citation type="submission" date="2022-11" db="UniProtKB">
        <authorList>
            <consortium name="WormBaseParasite"/>
        </authorList>
    </citation>
    <scope>IDENTIFICATION</scope>
</reference>
<evidence type="ECO:0000259" key="1">
    <source>
        <dbReference type="Pfam" id="PF06012"/>
    </source>
</evidence>
<organism evidence="2 3">
    <name type="scientific">Romanomermis culicivorax</name>
    <name type="common">Nematode worm</name>
    <dbReference type="NCBI Taxonomy" id="13658"/>
    <lineage>
        <taxon>Eukaryota</taxon>
        <taxon>Metazoa</taxon>
        <taxon>Ecdysozoa</taxon>
        <taxon>Nematoda</taxon>
        <taxon>Enoplea</taxon>
        <taxon>Dorylaimia</taxon>
        <taxon>Mermithida</taxon>
        <taxon>Mermithoidea</taxon>
        <taxon>Mermithidae</taxon>
        <taxon>Romanomermis</taxon>
    </lineage>
</organism>
<dbReference type="Pfam" id="PF06012">
    <property type="entry name" value="DUF908"/>
    <property type="match status" value="1"/>
</dbReference>
<dbReference type="WBParaSite" id="nRc.2.0.1.t04220-RA">
    <property type="protein sequence ID" value="nRc.2.0.1.t04220-RA"/>
    <property type="gene ID" value="nRc.2.0.1.g04220"/>
</dbReference>
<dbReference type="InterPro" id="IPR010309">
    <property type="entry name" value="E3_Ub_ligase_DUF908"/>
</dbReference>